<reference evidence="4 5" key="1">
    <citation type="submission" date="2020-02" db="EMBL/GenBank/DDBJ databases">
        <title>Complete genome sequence of Flavobacteriaceae bacterium.</title>
        <authorList>
            <person name="Kim S.-J."/>
            <person name="Kim Y.-S."/>
            <person name="Kim K.-H."/>
        </authorList>
    </citation>
    <scope>NUCLEOTIDE SEQUENCE [LARGE SCALE GENOMIC DNA]</scope>
    <source>
        <strain evidence="4 5">RR4-40</strain>
    </source>
</reference>
<dbReference type="RefSeq" id="WP_164679044.1">
    <property type="nucleotide sequence ID" value="NZ_CP049057.1"/>
</dbReference>
<sequence>MRKIIFTLTFLWLSIPLLAQENTRYQKPPQEILDLVDAPLAPAVLMDDAAVNVVLLYRDAYKNIEELSETELRLGGLRINPKTNIGSRTNYYNNIQVKKATAKEATQVTGLPNNPRLSNFSWSPNQKMIACLNTTSTGVEVWLLDIEKGVVKKVTDATVNANMGDALNWFKDNNALLVKMLPPSRKPLINVAEAVPTGPTISVSDGAKAQNRTYQDLLKNPNDEANFEQLALSEVKKVSIGGTATPFLPTGMYRGISFSPNGEYVMVTEIQRPFSYLVPYYRFPFTETIYAKNGTKVQEVNNVPLDEVRPKGFMATRKGKRNMSWRSDKGATLVYAEAQDNGDPEIKVAYRDIVYQLEAPFNGKASQIVKTKNRFSGITWGDDNTAIAYDYWWNDRNTKTYLFNPSTPNVEATIISDRNYQDRYSDPGNFVTKQNKYNRNVLSINKGKAYLMGDGYSKEGQFPFLDAFDLKTQKTNRLYQSKYTDKKERLIDAVDLDKGKILVRIESPSEYPNYYFRNIKKENDLTAVTSFENPYKSIQDVHKEVITYKRDDGLELEGTLYLPVGYDKAKKEKMPMILWAYPREFKDKNSASQSTSNPNEFIYPYYGSPIYWVTRGYVVLDDAAFPIVGEGDQEPNDTFRTQLVGNAKAAIDAVDKLGYIDRNRVGVGGHSYGAFMVANLLSHSDLFAAGIARSGAYNRTLTPFGFQSEERSYWDSPETYYTMSPFMHADKMKTPLLLVHGEADNNSGTYPLQSERYFNALKGLGATARLVMLPKESHGYRAKESILHLLWEQDTWLETYVKNRETNTIKTSSEIKK</sequence>
<dbReference type="SUPFAM" id="SSF82171">
    <property type="entry name" value="DPP6 N-terminal domain-like"/>
    <property type="match status" value="1"/>
</dbReference>
<evidence type="ECO:0000259" key="3">
    <source>
        <dbReference type="Pfam" id="PF00326"/>
    </source>
</evidence>
<evidence type="ECO:0000313" key="5">
    <source>
        <dbReference type="Proteomes" id="UP000505306"/>
    </source>
</evidence>
<dbReference type="Gene3D" id="2.120.10.30">
    <property type="entry name" value="TolB, C-terminal domain"/>
    <property type="match status" value="1"/>
</dbReference>
<dbReference type="KEGG" id="mgel:G5B37_05380"/>
<dbReference type="GO" id="GO:0004252">
    <property type="term" value="F:serine-type endopeptidase activity"/>
    <property type="evidence" value="ECO:0007669"/>
    <property type="project" value="TreeGrafter"/>
</dbReference>
<feature type="chain" id="PRO_5026198388" evidence="2">
    <location>
        <begin position="20"/>
        <end position="817"/>
    </location>
</feature>
<keyword evidence="2" id="KW-0732">Signal</keyword>
<organism evidence="4 5">
    <name type="scientific">Rasiella rasia</name>
    <dbReference type="NCBI Taxonomy" id="2744027"/>
    <lineage>
        <taxon>Bacteria</taxon>
        <taxon>Pseudomonadati</taxon>
        <taxon>Bacteroidota</taxon>
        <taxon>Flavobacteriia</taxon>
        <taxon>Flavobacteriales</taxon>
        <taxon>Flavobacteriaceae</taxon>
        <taxon>Rasiella</taxon>
    </lineage>
</organism>
<gene>
    <name evidence="4" type="ORF">G5B37_05380</name>
</gene>
<dbReference type="EMBL" id="CP049057">
    <property type="protein sequence ID" value="QIE59013.1"/>
    <property type="molecule type" value="Genomic_DNA"/>
</dbReference>
<evidence type="ECO:0000256" key="2">
    <source>
        <dbReference type="SAM" id="SignalP"/>
    </source>
</evidence>
<dbReference type="Gene3D" id="3.40.50.1820">
    <property type="entry name" value="alpha/beta hydrolase"/>
    <property type="match status" value="1"/>
</dbReference>
<protein>
    <submittedName>
        <fullName evidence="4">S9 family peptidase</fullName>
    </submittedName>
</protein>
<dbReference type="PANTHER" id="PTHR42776">
    <property type="entry name" value="SERINE PEPTIDASE S9 FAMILY MEMBER"/>
    <property type="match status" value="1"/>
</dbReference>
<dbReference type="SUPFAM" id="SSF53474">
    <property type="entry name" value="alpha/beta-Hydrolases"/>
    <property type="match status" value="1"/>
</dbReference>
<evidence type="ECO:0000256" key="1">
    <source>
        <dbReference type="ARBA" id="ARBA00022801"/>
    </source>
</evidence>
<dbReference type="InterPro" id="IPR029058">
    <property type="entry name" value="AB_hydrolase_fold"/>
</dbReference>
<keyword evidence="5" id="KW-1185">Reference proteome</keyword>
<feature type="domain" description="Peptidase S9 prolyl oligopeptidase catalytic" evidence="3">
    <location>
        <begin position="649"/>
        <end position="803"/>
    </location>
</feature>
<feature type="signal peptide" evidence="2">
    <location>
        <begin position="1"/>
        <end position="19"/>
    </location>
</feature>
<dbReference type="InterPro" id="IPR011042">
    <property type="entry name" value="6-blade_b-propeller_TolB-like"/>
</dbReference>
<dbReference type="Pfam" id="PF00326">
    <property type="entry name" value="Peptidase_S9"/>
    <property type="match status" value="1"/>
</dbReference>
<dbReference type="Proteomes" id="UP000505306">
    <property type="component" value="Chromosome"/>
</dbReference>
<dbReference type="InterPro" id="IPR001375">
    <property type="entry name" value="Peptidase_S9_cat"/>
</dbReference>
<keyword evidence="1" id="KW-0378">Hydrolase</keyword>
<name>A0A6G6GKS5_9FLAO</name>
<dbReference type="GO" id="GO:0006508">
    <property type="term" value="P:proteolysis"/>
    <property type="evidence" value="ECO:0007669"/>
    <property type="project" value="InterPro"/>
</dbReference>
<proteinExistence type="predicted"/>
<dbReference type="PANTHER" id="PTHR42776:SF28">
    <property type="entry name" value="GLUTAMYL ENDOPEPTIDASE, CHLOROPLASTIC-RELATED"/>
    <property type="match status" value="1"/>
</dbReference>
<dbReference type="AlphaFoldDB" id="A0A6G6GKS5"/>
<accession>A0A6G6GKS5</accession>
<evidence type="ECO:0000313" key="4">
    <source>
        <dbReference type="EMBL" id="QIE59013.1"/>
    </source>
</evidence>